<keyword evidence="4" id="KW-1185">Reference proteome</keyword>
<proteinExistence type="predicted"/>
<keyword evidence="1" id="KW-0175">Coiled coil</keyword>
<feature type="coiled-coil region" evidence="1">
    <location>
        <begin position="228"/>
        <end position="255"/>
    </location>
</feature>
<accession>A0AAV0W1J4</accession>
<dbReference type="Proteomes" id="UP001160148">
    <property type="component" value="Unassembled WGS sequence"/>
</dbReference>
<feature type="compositionally biased region" description="Polar residues" evidence="2">
    <location>
        <begin position="1"/>
        <end position="17"/>
    </location>
</feature>
<dbReference type="AlphaFoldDB" id="A0AAV0W1J4"/>
<feature type="region of interest" description="Disordered" evidence="2">
    <location>
        <begin position="1"/>
        <end position="33"/>
    </location>
</feature>
<evidence type="ECO:0000256" key="1">
    <source>
        <dbReference type="SAM" id="Coils"/>
    </source>
</evidence>
<dbReference type="EMBL" id="CARXXK010000001">
    <property type="protein sequence ID" value="CAI6348496.1"/>
    <property type="molecule type" value="Genomic_DNA"/>
</dbReference>
<reference evidence="3 4" key="1">
    <citation type="submission" date="2023-01" db="EMBL/GenBank/DDBJ databases">
        <authorList>
            <person name="Whitehead M."/>
        </authorList>
    </citation>
    <scope>NUCLEOTIDE SEQUENCE [LARGE SCALE GENOMIC DNA]</scope>
</reference>
<evidence type="ECO:0000313" key="3">
    <source>
        <dbReference type="EMBL" id="CAI6348496.1"/>
    </source>
</evidence>
<name>A0AAV0W1J4_9HEMI</name>
<gene>
    <name evidence="3" type="ORF">MEUPH1_LOCUS5164</name>
</gene>
<protein>
    <recommendedName>
        <fullName evidence="5">Tick transposon</fullName>
    </recommendedName>
</protein>
<feature type="compositionally biased region" description="Low complexity" evidence="2">
    <location>
        <begin position="23"/>
        <end position="33"/>
    </location>
</feature>
<evidence type="ECO:0000256" key="2">
    <source>
        <dbReference type="SAM" id="MobiDB-lite"/>
    </source>
</evidence>
<organism evidence="3 4">
    <name type="scientific">Macrosiphum euphorbiae</name>
    <name type="common">potato aphid</name>
    <dbReference type="NCBI Taxonomy" id="13131"/>
    <lineage>
        <taxon>Eukaryota</taxon>
        <taxon>Metazoa</taxon>
        <taxon>Ecdysozoa</taxon>
        <taxon>Arthropoda</taxon>
        <taxon>Hexapoda</taxon>
        <taxon>Insecta</taxon>
        <taxon>Pterygota</taxon>
        <taxon>Neoptera</taxon>
        <taxon>Paraneoptera</taxon>
        <taxon>Hemiptera</taxon>
        <taxon>Sternorrhyncha</taxon>
        <taxon>Aphidomorpha</taxon>
        <taxon>Aphidoidea</taxon>
        <taxon>Aphididae</taxon>
        <taxon>Macrosiphini</taxon>
        <taxon>Macrosiphum</taxon>
    </lineage>
</organism>
<sequence>MSSDNLNSPVVSDQQRLLRSAKSSVPPSTTPLSSEEFNRVISAMRKTQNATLAQCKALSLSFNKKFCELQASVDSLASQIVDVRADNTSLRNELSTLNNRIGVIESDVGKLPSSSGDNIPQLLQELSEREKCSFNAIVHGLIESSATIPTERLSDDLQHLSESILPLAMSLPSDVKMIRLGRTIGKNPRPLKVIFSSKITSQQFIKDFVTGMRSRTTTDPPLLVSVVRDRTLMERQQVRQVYADLEQRRKNGENNIVVRHFNGVPSIVQANKDFQLNHTTHRHVTLAKN</sequence>
<evidence type="ECO:0000313" key="4">
    <source>
        <dbReference type="Proteomes" id="UP001160148"/>
    </source>
</evidence>
<evidence type="ECO:0008006" key="5">
    <source>
        <dbReference type="Google" id="ProtNLM"/>
    </source>
</evidence>
<comment type="caution">
    <text evidence="3">The sequence shown here is derived from an EMBL/GenBank/DDBJ whole genome shotgun (WGS) entry which is preliminary data.</text>
</comment>